<organism evidence="1">
    <name type="scientific">Ananas comosus var. bracteatus</name>
    <name type="common">red pineapple</name>
    <dbReference type="NCBI Taxonomy" id="296719"/>
    <lineage>
        <taxon>Eukaryota</taxon>
        <taxon>Viridiplantae</taxon>
        <taxon>Streptophyta</taxon>
        <taxon>Embryophyta</taxon>
        <taxon>Tracheophyta</taxon>
        <taxon>Spermatophyta</taxon>
        <taxon>Magnoliopsida</taxon>
        <taxon>Liliopsida</taxon>
        <taxon>Poales</taxon>
        <taxon>Bromeliaceae</taxon>
        <taxon>Bromelioideae</taxon>
        <taxon>Ananas</taxon>
    </lineage>
</organism>
<accession>A0A6V7QVP1</accession>
<evidence type="ECO:0000313" key="1">
    <source>
        <dbReference type="EMBL" id="CAD1846911.1"/>
    </source>
</evidence>
<name>A0A6V7QVP1_ANACO</name>
<sequence>MASFQKQASEELIASLYDEGVLSTKKVKKSSPKFFSMRVLLLLLSSAGGLGSTVSKLYDKSDAVGDGSSSSSSSSPWFGAKFEVNERVGEVGSAIRRAVAVRVVAREIGPNGCRVPREADCKCRQAIGMRNECLLGPVGRALPLGGRTHWELYLYSSHPRIVFGGTGSHVSGTAARGEGVVP</sequence>
<reference evidence="1" key="1">
    <citation type="submission" date="2020-07" db="EMBL/GenBank/DDBJ databases">
        <authorList>
            <person name="Lin J."/>
        </authorList>
    </citation>
    <scope>NUCLEOTIDE SEQUENCE</scope>
</reference>
<dbReference type="AlphaFoldDB" id="A0A6V7QVP1"/>
<proteinExistence type="predicted"/>
<gene>
    <name evidence="1" type="ORF">CB5_LOCUS30122</name>
</gene>
<protein>
    <submittedName>
        <fullName evidence="1">Uncharacterized protein</fullName>
    </submittedName>
</protein>
<dbReference type="EMBL" id="CAJEUB010000026">
    <property type="protein sequence ID" value="CAD1846911.1"/>
    <property type="molecule type" value="Genomic_DNA"/>
</dbReference>